<dbReference type="EMBL" id="AY823268">
    <property type="protein sequence ID" value="AAX20101.1"/>
    <property type="molecule type" value="Genomic_DNA"/>
</dbReference>
<dbReference type="Pfam" id="PF04932">
    <property type="entry name" value="Wzy_C"/>
    <property type="match status" value="1"/>
</dbReference>
<feature type="transmembrane region" description="Helical" evidence="5">
    <location>
        <begin position="211"/>
        <end position="227"/>
    </location>
</feature>
<dbReference type="GO" id="GO:0016020">
    <property type="term" value="C:membrane"/>
    <property type="evidence" value="ECO:0007669"/>
    <property type="project" value="UniProtKB-SubCell"/>
</dbReference>
<keyword evidence="3 5" id="KW-1133">Transmembrane helix</keyword>
<organism evidence="7">
    <name type="scientific">Klebsiella pneumoniae</name>
    <dbReference type="NCBI Taxonomy" id="573"/>
    <lineage>
        <taxon>Bacteria</taxon>
        <taxon>Pseudomonadati</taxon>
        <taxon>Pseudomonadota</taxon>
        <taxon>Gammaproteobacteria</taxon>
        <taxon>Enterobacterales</taxon>
        <taxon>Enterobacteriaceae</taxon>
        <taxon>Klebsiella/Raoultella group</taxon>
        <taxon>Klebsiella</taxon>
        <taxon>Klebsiella pneumoniae complex</taxon>
    </lineage>
</organism>
<evidence type="ECO:0000313" key="7">
    <source>
        <dbReference type="EMBL" id="AAX20101.1"/>
    </source>
</evidence>
<dbReference type="PANTHER" id="PTHR37422">
    <property type="entry name" value="TEICHURONIC ACID BIOSYNTHESIS PROTEIN TUAE"/>
    <property type="match status" value="1"/>
</dbReference>
<evidence type="ECO:0000259" key="6">
    <source>
        <dbReference type="Pfam" id="PF04932"/>
    </source>
</evidence>
<feature type="transmembrane region" description="Helical" evidence="5">
    <location>
        <begin position="40"/>
        <end position="56"/>
    </location>
</feature>
<feature type="transmembrane region" description="Helical" evidence="5">
    <location>
        <begin position="68"/>
        <end position="85"/>
    </location>
</feature>
<feature type="transmembrane region" description="Helical" evidence="5">
    <location>
        <begin position="392"/>
        <end position="409"/>
    </location>
</feature>
<feature type="transmembrane region" description="Helical" evidence="5">
    <location>
        <begin position="165"/>
        <end position="182"/>
    </location>
</feature>
<comment type="subcellular location">
    <subcellularLocation>
        <location evidence="1">Membrane</location>
        <topology evidence="1">Multi-pass membrane protein</topology>
    </subcellularLocation>
</comment>
<evidence type="ECO:0000256" key="5">
    <source>
        <dbReference type="SAM" id="Phobius"/>
    </source>
</evidence>
<dbReference type="AlphaFoldDB" id="Q4QTN0"/>
<feature type="transmembrane region" description="Helical" evidence="5">
    <location>
        <begin position="189"/>
        <end position="205"/>
    </location>
</feature>
<protein>
    <submittedName>
        <fullName evidence="7">WaaL</fullName>
    </submittedName>
</protein>
<evidence type="ECO:0000256" key="3">
    <source>
        <dbReference type="ARBA" id="ARBA00022989"/>
    </source>
</evidence>
<feature type="transmembrane region" description="Helical" evidence="5">
    <location>
        <begin position="105"/>
        <end position="121"/>
    </location>
</feature>
<accession>Q4QTN0</accession>
<dbReference type="InterPro" id="IPR051533">
    <property type="entry name" value="WaaL-like"/>
</dbReference>
<feature type="transmembrane region" description="Helical" evidence="5">
    <location>
        <begin position="15"/>
        <end position="34"/>
    </location>
</feature>
<evidence type="ECO:0000256" key="4">
    <source>
        <dbReference type="ARBA" id="ARBA00023136"/>
    </source>
</evidence>
<evidence type="ECO:0000256" key="1">
    <source>
        <dbReference type="ARBA" id="ARBA00004141"/>
    </source>
</evidence>
<keyword evidence="4 5" id="KW-0472">Membrane</keyword>
<feature type="transmembrane region" description="Helical" evidence="5">
    <location>
        <begin position="370"/>
        <end position="386"/>
    </location>
</feature>
<keyword evidence="2 5" id="KW-0812">Transmembrane</keyword>
<feature type="transmembrane region" description="Helical" evidence="5">
    <location>
        <begin position="338"/>
        <end position="358"/>
    </location>
</feature>
<proteinExistence type="predicted"/>
<sequence length="416" mass="47189">MHRVLNTRLKIKNMVLNLAGLLYLFTFMLFYAAPVEMRKIYYLAGYLTFFVALLGCRSLTSWKNNRDIAGATALFGLTLLGWYALNFTHSEYWSIYDSYKETGKVLLITALIVFLVSNLRFSFPAERFSWLLIVAGLATNAYAIYQGLEIESVRLQIELDRATVIAYIFTMTNIVMLAAILELKSQYRYFLFLLAALSGFTAIAYTETRAALLTFPVLIILLLIVHPRVRKKQLLKLGTAFIVMLALLAIAFHQKLTDRYQGLRNDASQYQDNNSVSSIGSRLAMFQSGLQAALDAPFGESAERRNDNIKRQVEKKPKLTGALDYMDVHMHNELIENFSLRGVGGVITLIIFYATLLINAWRKCNVMQGMLTLSVIIYGLSDVIFFGKEAVIIFSTALILSILYQKIVIHKDENHE</sequence>
<dbReference type="PANTHER" id="PTHR37422:SF17">
    <property type="entry name" value="O-ANTIGEN LIGASE"/>
    <property type="match status" value="1"/>
</dbReference>
<dbReference type="InterPro" id="IPR007016">
    <property type="entry name" value="O-antigen_ligase-rel_domated"/>
</dbReference>
<gene>
    <name evidence="7" type="primary">waaL</name>
</gene>
<reference evidence="7" key="1">
    <citation type="journal article" date="2005" name="J. Bacteriol.">
        <title>A second outer-core region in Klebsiella pneumoniae lipopolysaccharide.</title>
        <authorList>
            <person name="Regue M."/>
            <person name="Izquierdo L."/>
            <person name="Fresno S."/>
            <person name="Pique N."/>
            <person name="Corsaro M.M."/>
            <person name="Naldi T."/>
            <person name="De Castro C."/>
            <person name="Waidelich D."/>
            <person name="Merino S."/>
            <person name="Tomas J.M."/>
        </authorList>
    </citation>
    <scope>NUCLEOTIDE SEQUENCE</scope>
    <source>
        <strain evidence="7">52145</strain>
    </source>
</reference>
<evidence type="ECO:0000256" key="2">
    <source>
        <dbReference type="ARBA" id="ARBA00022692"/>
    </source>
</evidence>
<name>Q4QTN0_KLEPN</name>
<feature type="transmembrane region" description="Helical" evidence="5">
    <location>
        <begin position="128"/>
        <end position="145"/>
    </location>
</feature>
<feature type="domain" description="O-antigen ligase-related" evidence="6">
    <location>
        <begin position="195"/>
        <end position="349"/>
    </location>
</feature>
<feature type="transmembrane region" description="Helical" evidence="5">
    <location>
        <begin position="234"/>
        <end position="253"/>
    </location>
</feature>